<comment type="subcellular location">
    <subcellularLocation>
        <location evidence="1">Secreted</location>
    </subcellularLocation>
</comment>
<comment type="caution">
    <text evidence="7">The sequence shown here is derived from an EMBL/GenBank/DDBJ whole genome shotgun (WGS) entry which is preliminary data.</text>
</comment>
<dbReference type="InterPro" id="IPR007117">
    <property type="entry name" value="Expansin_CBD"/>
</dbReference>
<dbReference type="SUPFAM" id="SSF49590">
    <property type="entry name" value="PHL pollen allergen"/>
    <property type="match status" value="1"/>
</dbReference>
<reference evidence="7" key="1">
    <citation type="submission" date="2020-01" db="EMBL/GenBank/DDBJ databases">
        <authorList>
            <person name="Mishra B."/>
        </authorList>
    </citation>
    <scope>NUCLEOTIDE SEQUENCE [LARGE SCALE GENOMIC DNA]</scope>
</reference>
<dbReference type="PRINTS" id="PR01225">
    <property type="entry name" value="EXPANSNFAMLY"/>
</dbReference>
<dbReference type="PROSITE" id="PS50842">
    <property type="entry name" value="EXPANSIN_EG45"/>
    <property type="match status" value="1"/>
</dbReference>
<dbReference type="InterPro" id="IPR005795">
    <property type="entry name" value="LolPI"/>
</dbReference>
<dbReference type="AlphaFoldDB" id="A0A6D2IWP9"/>
<dbReference type="Pfam" id="PF01357">
    <property type="entry name" value="Expansin_C"/>
    <property type="match status" value="1"/>
</dbReference>
<proteinExistence type="inferred from homology"/>
<dbReference type="Pfam" id="PF03330">
    <property type="entry name" value="DPBB_1"/>
    <property type="match status" value="1"/>
</dbReference>
<dbReference type="InterPro" id="IPR009009">
    <property type="entry name" value="RlpA-like_DPBB"/>
</dbReference>
<keyword evidence="4" id="KW-0732">Signal</keyword>
<dbReference type="Gene3D" id="2.60.40.760">
    <property type="entry name" value="Expansin, cellulose-binding-like domain"/>
    <property type="match status" value="1"/>
</dbReference>
<evidence type="ECO:0000313" key="8">
    <source>
        <dbReference type="Proteomes" id="UP000467841"/>
    </source>
</evidence>
<dbReference type="InterPro" id="IPR036749">
    <property type="entry name" value="Expansin_CBD_sf"/>
</dbReference>
<dbReference type="CDD" id="cd22275">
    <property type="entry name" value="DPBB_EXPB_N"/>
    <property type="match status" value="1"/>
</dbReference>
<accession>A0A6D2IWP9</accession>
<evidence type="ECO:0000256" key="4">
    <source>
        <dbReference type="SAM" id="SignalP"/>
    </source>
</evidence>
<dbReference type="OrthoDB" id="406505at2759"/>
<dbReference type="GO" id="GO:0005576">
    <property type="term" value="C:extracellular region"/>
    <property type="evidence" value="ECO:0007669"/>
    <property type="project" value="UniProtKB-SubCell"/>
</dbReference>
<dbReference type="PANTHER" id="PTHR31692:SF117">
    <property type="entry name" value="EXPANSIN-LIKE EG45 DOMAIN-CONTAINING PROTEIN"/>
    <property type="match status" value="1"/>
</dbReference>
<feature type="domain" description="Expansin-like CBD" evidence="6">
    <location>
        <begin position="169"/>
        <end position="252"/>
    </location>
</feature>
<keyword evidence="2" id="KW-0964">Secreted</keyword>
<comment type="similarity">
    <text evidence="3">Belongs to the expansin family.</text>
</comment>
<feature type="chain" id="PRO_5025626847" description="Expansin-like EG45 domain-containing protein" evidence="4">
    <location>
        <begin position="26"/>
        <end position="272"/>
    </location>
</feature>
<dbReference type="InterPro" id="IPR007118">
    <property type="entry name" value="Expan_Lol_pI"/>
</dbReference>
<keyword evidence="8" id="KW-1185">Reference proteome</keyword>
<feature type="domain" description="Expansin-like EG45" evidence="5">
    <location>
        <begin position="49"/>
        <end position="156"/>
    </location>
</feature>
<organism evidence="7 8">
    <name type="scientific">Microthlaspi erraticum</name>
    <dbReference type="NCBI Taxonomy" id="1685480"/>
    <lineage>
        <taxon>Eukaryota</taxon>
        <taxon>Viridiplantae</taxon>
        <taxon>Streptophyta</taxon>
        <taxon>Embryophyta</taxon>
        <taxon>Tracheophyta</taxon>
        <taxon>Spermatophyta</taxon>
        <taxon>Magnoliopsida</taxon>
        <taxon>eudicotyledons</taxon>
        <taxon>Gunneridae</taxon>
        <taxon>Pentapetalae</taxon>
        <taxon>rosids</taxon>
        <taxon>malvids</taxon>
        <taxon>Brassicales</taxon>
        <taxon>Brassicaceae</taxon>
        <taxon>Coluteocarpeae</taxon>
        <taxon>Microthlaspi</taxon>
    </lineage>
</organism>
<evidence type="ECO:0000256" key="3">
    <source>
        <dbReference type="RuleBase" id="RU003460"/>
    </source>
</evidence>
<evidence type="ECO:0000256" key="2">
    <source>
        <dbReference type="ARBA" id="ARBA00022525"/>
    </source>
</evidence>
<evidence type="ECO:0000259" key="5">
    <source>
        <dbReference type="PROSITE" id="PS50842"/>
    </source>
</evidence>
<dbReference type="InterPro" id="IPR007112">
    <property type="entry name" value="Expansin/allergen_DPBB_dom"/>
</dbReference>
<dbReference type="PANTHER" id="PTHR31692">
    <property type="entry name" value="EXPANSIN-B3"/>
    <property type="match status" value="1"/>
</dbReference>
<evidence type="ECO:0000313" key="7">
    <source>
        <dbReference type="EMBL" id="CAA7029537.1"/>
    </source>
</evidence>
<feature type="signal peptide" evidence="4">
    <location>
        <begin position="1"/>
        <end position="25"/>
    </location>
</feature>
<dbReference type="Gene3D" id="2.40.40.10">
    <property type="entry name" value="RlpA-like domain"/>
    <property type="match status" value="1"/>
</dbReference>
<dbReference type="PROSITE" id="PS50843">
    <property type="entry name" value="EXPANSIN_CBD"/>
    <property type="match status" value="1"/>
</dbReference>
<sequence>MALFSGKYVCIIVALLAISLKPCSCHNKTHWNTAGITWYGDREGPGSTGGACGYGDAVAKHPINCMISAGGPSIYKDGTGCGTCYRILCDHPMCKKRPIKVMISDECPGCTKKAVHFDLSGKAFGSLAKRGMADQLRNLGELDIKYKRACCKHPKSKIAIHVDAGANPYYMSFAIKYSNGDGNFACVEVQPSGAGEKYIKMEEMRSAVWKLNAGRALKGPFNIRLTSAVSKKVLVAKAVIPEKWSPGAIYHSKVNYAFTSHHKKAVHHKKRN</sequence>
<dbReference type="GO" id="GO:0009653">
    <property type="term" value="P:anatomical structure morphogenesis"/>
    <property type="evidence" value="ECO:0007669"/>
    <property type="project" value="UniProtKB-ARBA"/>
</dbReference>
<evidence type="ECO:0008006" key="9">
    <source>
        <dbReference type="Google" id="ProtNLM"/>
    </source>
</evidence>
<dbReference type="InterPro" id="IPR036908">
    <property type="entry name" value="RlpA-like_sf"/>
</dbReference>
<dbReference type="EMBL" id="CACVBM020001084">
    <property type="protein sequence ID" value="CAA7029537.1"/>
    <property type="molecule type" value="Genomic_DNA"/>
</dbReference>
<evidence type="ECO:0000259" key="6">
    <source>
        <dbReference type="PROSITE" id="PS50843"/>
    </source>
</evidence>
<protein>
    <recommendedName>
        <fullName evidence="9">Expansin-like EG45 domain-containing protein</fullName>
    </recommendedName>
</protein>
<evidence type="ECO:0000256" key="1">
    <source>
        <dbReference type="ARBA" id="ARBA00004613"/>
    </source>
</evidence>
<dbReference type="PRINTS" id="PR00829">
    <property type="entry name" value="LOLP1ALLERGN"/>
</dbReference>
<dbReference type="Proteomes" id="UP000467841">
    <property type="component" value="Unassembled WGS sequence"/>
</dbReference>
<name>A0A6D2IWP9_9BRAS</name>
<gene>
    <name evidence="7" type="ORF">MERR_LOCUS16772</name>
</gene>
<dbReference type="SUPFAM" id="SSF50685">
    <property type="entry name" value="Barwin-like endoglucanases"/>
    <property type="match status" value="1"/>
</dbReference>